<evidence type="ECO:0000313" key="4">
    <source>
        <dbReference type="EMBL" id="JAV54368.1"/>
    </source>
</evidence>
<proteinExistence type="predicted"/>
<dbReference type="PANTHER" id="PTHR34153">
    <property type="entry name" value="SI:CH211-262H13.3-RELATED-RELATED"/>
    <property type="match status" value="1"/>
</dbReference>
<keyword evidence="1" id="KW-0175">Coiled coil</keyword>
<name>A0A1Y1K1K4_PHOPY</name>
<evidence type="ECO:0000256" key="2">
    <source>
        <dbReference type="SAM" id="MobiDB-lite"/>
    </source>
</evidence>
<dbReference type="PANTHER" id="PTHR34153:SF2">
    <property type="entry name" value="SI:CH211-262H13.3-RELATED"/>
    <property type="match status" value="1"/>
</dbReference>
<protein>
    <recommendedName>
        <fullName evidence="3">DUF4806 domain-containing protein</fullName>
    </recommendedName>
</protein>
<feature type="domain" description="DUF4806" evidence="3">
    <location>
        <begin position="244"/>
        <end position="324"/>
    </location>
</feature>
<accession>A0A1Y1K1K4</accession>
<reference evidence="4" key="1">
    <citation type="journal article" date="2016" name="Sci. Rep.">
        <title>Molecular characterization of firefly nuptial gifts: a multi-omics approach sheds light on postcopulatory sexual selection.</title>
        <authorList>
            <person name="Al-Wathiqui N."/>
            <person name="Fallon T.R."/>
            <person name="South A."/>
            <person name="Weng J.K."/>
            <person name="Lewis S.M."/>
        </authorList>
    </citation>
    <scope>NUCLEOTIDE SEQUENCE</scope>
</reference>
<dbReference type="EMBL" id="GEZM01097012">
    <property type="protein sequence ID" value="JAV54368.1"/>
    <property type="molecule type" value="Transcribed_RNA"/>
</dbReference>
<sequence>MAFVGVEFTENGTVGLVHSSWFTPFKREVFWPPYKTSNTFNRALTNAEEPDQSNWTLHAVKRSFFECDDIDKARKKLKICEVTSDIQSEPEGLYQDCSGKRSARVRKPRVVYSSDSEGEEARHKSLPKPPAFQQLNLRKPDPSQSRSSNNGIVVHSITPVVARTEHNRLPTPVNAEHLNENASLNPGSTLQSCNMPIIKCVFKLADVEKIFQEIKKLREELKEIKAFIKQSRNADVAALPDDIPVEFPLNAVAHMQRLDEYLSAEDKRNSLALYLSSLGGSGTIPKVNKILRFLMTNNLATQYNFVGQRRNKIAFGSTQLQSVIIRAVQIKSPATTQSEIESAVKIWLKHSKQRMEKRGVSGNQ</sequence>
<feature type="region of interest" description="Disordered" evidence="2">
    <location>
        <begin position="108"/>
        <end position="150"/>
    </location>
</feature>
<feature type="coiled-coil region" evidence="1">
    <location>
        <begin position="204"/>
        <end position="234"/>
    </location>
</feature>
<evidence type="ECO:0000256" key="1">
    <source>
        <dbReference type="SAM" id="Coils"/>
    </source>
</evidence>
<dbReference type="EMBL" id="GEZM01097008">
    <property type="protein sequence ID" value="JAV54381.1"/>
    <property type="molecule type" value="Transcribed_RNA"/>
</dbReference>
<dbReference type="Pfam" id="PF16064">
    <property type="entry name" value="DUF4806"/>
    <property type="match status" value="1"/>
</dbReference>
<evidence type="ECO:0000259" key="3">
    <source>
        <dbReference type="Pfam" id="PF16064"/>
    </source>
</evidence>
<organism evidence="4">
    <name type="scientific">Photinus pyralis</name>
    <name type="common">Common eastern firefly</name>
    <name type="synonym">Lampyris pyralis</name>
    <dbReference type="NCBI Taxonomy" id="7054"/>
    <lineage>
        <taxon>Eukaryota</taxon>
        <taxon>Metazoa</taxon>
        <taxon>Ecdysozoa</taxon>
        <taxon>Arthropoda</taxon>
        <taxon>Hexapoda</taxon>
        <taxon>Insecta</taxon>
        <taxon>Pterygota</taxon>
        <taxon>Neoptera</taxon>
        <taxon>Endopterygota</taxon>
        <taxon>Coleoptera</taxon>
        <taxon>Polyphaga</taxon>
        <taxon>Elateriformia</taxon>
        <taxon>Elateroidea</taxon>
        <taxon>Lampyridae</taxon>
        <taxon>Lampyrinae</taxon>
        <taxon>Photinus</taxon>
    </lineage>
</organism>
<dbReference type="InterPro" id="IPR032071">
    <property type="entry name" value="DUF4806"/>
</dbReference>
<dbReference type="AlphaFoldDB" id="A0A1Y1K1K4"/>